<gene>
    <name evidence="1" type="ORF">R0H03_03955</name>
</gene>
<evidence type="ECO:0000313" key="2">
    <source>
        <dbReference type="Proteomes" id="UP001280415"/>
    </source>
</evidence>
<dbReference type="EMBL" id="JAWJAX010000003">
    <property type="protein sequence ID" value="MDV2911019.1"/>
    <property type="molecule type" value="Genomic_DNA"/>
</dbReference>
<reference evidence="1" key="1">
    <citation type="journal article" date="2023" name="PeerJ">
        <title>Selection and evaluation of lactic acid bacteria from chicken feces in Thailand as potential probiotics.</title>
        <authorList>
            <person name="Khurajog B."/>
            <person name="Disastra Y."/>
            <person name="Lawwyne L.D."/>
            <person name="Sirichokchatchawan W."/>
            <person name="Niyomtham W."/>
            <person name="Yindee J."/>
            <person name="Hampson D.J."/>
            <person name="Prapasarakul N."/>
        </authorList>
    </citation>
    <scope>NUCLEOTIDE SEQUENCE</scope>
    <source>
        <strain evidence="1">BF14</strain>
    </source>
</reference>
<dbReference type="RefSeq" id="WP_317052036.1">
    <property type="nucleotide sequence ID" value="NZ_CP140878.1"/>
</dbReference>
<accession>A0AAW8YNE6</accession>
<evidence type="ECO:0000313" key="1">
    <source>
        <dbReference type="EMBL" id="MDV2911019.1"/>
    </source>
</evidence>
<name>A0AAW8YNE6_PEDAC</name>
<proteinExistence type="predicted"/>
<dbReference type="Proteomes" id="UP001280415">
    <property type="component" value="Unassembled WGS sequence"/>
</dbReference>
<organism evidence="1 2">
    <name type="scientific">Pediococcus acidilactici</name>
    <dbReference type="NCBI Taxonomy" id="1254"/>
    <lineage>
        <taxon>Bacteria</taxon>
        <taxon>Bacillati</taxon>
        <taxon>Bacillota</taxon>
        <taxon>Bacilli</taxon>
        <taxon>Lactobacillales</taxon>
        <taxon>Lactobacillaceae</taxon>
        <taxon>Pediococcus</taxon>
        <taxon>Pediococcus acidilactici group</taxon>
    </lineage>
</organism>
<dbReference type="AlphaFoldDB" id="A0AAW8YNE6"/>
<sequence>MADTINTNLGSGLDDHYRDDLNGNFKAIVTKFGLQAKQLKELSADHAKILKKLDEIEKMEQQNAKNIAKNHKNIEQQVEILHDYFDVPIVWDGDDLILEKEE</sequence>
<protein>
    <submittedName>
        <fullName evidence="1">Uncharacterized protein</fullName>
    </submittedName>
</protein>
<reference evidence="1" key="2">
    <citation type="submission" date="2023-10" db="EMBL/GenBank/DDBJ databases">
        <authorList>
            <person name="Khurajog B."/>
        </authorList>
    </citation>
    <scope>NUCLEOTIDE SEQUENCE</scope>
    <source>
        <strain evidence="1">BF14</strain>
    </source>
</reference>
<comment type="caution">
    <text evidence="1">The sequence shown here is derived from an EMBL/GenBank/DDBJ whole genome shotgun (WGS) entry which is preliminary data.</text>
</comment>